<evidence type="ECO:0000256" key="1">
    <source>
        <dbReference type="PROSITE-ProRule" id="PRU00182"/>
    </source>
</evidence>
<dbReference type="SUPFAM" id="SSF55174">
    <property type="entry name" value="Alpha-L RNA-binding motif"/>
    <property type="match status" value="1"/>
</dbReference>
<dbReference type="RefSeq" id="WP_204402974.1">
    <property type="nucleotide sequence ID" value="NZ_JAFBEE010000014.1"/>
</dbReference>
<accession>A0ABS2NSP5</accession>
<comment type="caution">
    <text evidence="2">The sequence shown here is derived from an EMBL/GenBank/DDBJ whole genome shotgun (WGS) entry which is preliminary data.</text>
</comment>
<organism evidence="2 3">
    <name type="scientific">Alkaliphilus hydrothermalis</name>
    <dbReference type="NCBI Taxonomy" id="1482730"/>
    <lineage>
        <taxon>Bacteria</taxon>
        <taxon>Bacillati</taxon>
        <taxon>Bacillota</taxon>
        <taxon>Clostridia</taxon>
        <taxon>Peptostreptococcales</taxon>
        <taxon>Natronincolaceae</taxon>
        <taxon>Alkaliphilus</taxon>
    </lineage>
</organism>
<keyword evidence="3" id="KW-1185">Reference proteome</keyword>
<dbReference type="Proteomes" id="UP001314796">
    <property type="component" value="Unassembled WGS sequence"/>
</dbReference>
<reference evidence="2 3" key="1">
    <citation type="submission" date="2021-01" db="EMBL/GenBank/DDBJ databases">
        <title>Genomic Encyclopedia of Type Strains, Phase IV (KMG-IV): sequencing the most valuable type-strain genomes for metagenomic binning, comparative biology and taxonomic classification.</title>
        <authorList>
            <person name="Goeker M."/>
        </authorList>
    </citation>
    <scope>NUCLEOTIDE SEQUENCE [LARGE SCALE GENOMIC DNA]</scope>
    <source>
        <strain evidence="2 3">DSM 25890</strain>
    </source>
</reference>
<protein>
    <submittedName>
        <fullName evidence="2">Ribosome-associated protein</fullName>
    </submittedName>
</protein>
<gene>
    <name evidence="2" type="ORF">JOC73_002164</name>
</gene>
<evidence type="ECO:0000313" key="2">
    <source>
        <dbReference type="EMBL" id="MBM7615594.1"/>
    </source>
</evidence>
<name>A0ABS2NSP5_9FIRM</name>
<dbReference type="EMBL" id="JAFBEE010000014">
    <property type="protein sequence ID" value="MBM7615594.1"/>
    <property type="molecule type" value="Genomic_DNA"/>
</dbReference>
<dbReference type="Gene3D" id="3.10.290.10">
    <property type="entry name" value="RNA-binding S4 domain"/>
    <property type="match status" value="1"/>
</dbReference>
<dbReference type="InterPro" id="IPR036986">
    <property type="entry name" value="S4_RNA-bd_sf"/>
</dbReference>
<dbReference type="PROSITE" id="PS50889">
    <property type="entry name" value="S4"/>
    <property type="match status" value="1"/>
</dbReference>
<dbReference type="Pfam" id="PF13275">
    <property type="entry name" value="S4_2"/>
    <property type="match status" value="1"/>
</dbReference>
<sequence length="69" mass="7563">MAIKIKIENEYIKLDSLLKFSNAVGSGGEAKLMILSGEVKVNGVITTQRGKKIRQGDIVKFGDIEIKVE</sequence>
<proteinExistence type="predicted"/>
<evidence type="ECO:0000313" key="3">
    <source>
        <dbReference type="Proteomes" id="UP001314796"/>
    </source>
</evidence>
<keyword evidence="1" id="KW-0694">RNA-binding</keyword>
<dbReference type="CDD" id="cd00165">
    <property type="entry name" value="S4"/>
    <property type="match status" value="1"/>
</dbReference>